<feature type="region of interest" description="Disordered" evidence="6">
    <location>
        <begin position="1"/>
        <end position="42"/>
    </location>
</feature>
<evidence type="ECO:0000259" key="7">
    <source>
        <dbReference type="PROSITE" id="PS50104"/>
    </source>
</evidence>
<dbReference type="EMBL" id="MTKT01002122">
    <property type="protein sequence ID" value="OWM81943.1"/>
    <property type="molecule type" value="Genomic_DNA"/>
</dbReference>
<evidence type="ECO:0000313" key="9">
    <source>
        <dbReference type="Proteomes" id="UP000197138"/>
    </source>
</evidence>
<sequence length="640" mass="72127">MAASDAAAKRRRLNEGLADPKLQQSSTGIRASTSGSRPSPSHGRGYEVFLSFRGADTRKGFTDCLYNSLRDAGVDVFRDNEELHVGEEIGPQLIDRIERSKISIPIFSKNYASSKWCLREFACMTECRKRMKQTMLPIFYDVTPNEVQHPEKGIYAEAFSKHVEDSKRNPRINVQKWRKALLEVGTLKGWDLQNDTNGHEGQLIKLVVRRVLSDLKKGHLILTEKLVSVDDKKRAIMRLLDVGKEDVRTIGVFGMGGIGKTTLAKVIYNEIMGYFDSCSFLKDIRATLLHFDGLKCLQNQLAADLSRCEDQDFTTTDEGTNELQRRFREKKVLVLDDVDHSNQLEALVSVAWFAPGSRVIVTTRYKNALNLTPKELRYEVEEMKLDWSMELFCKHAFRGITSTTAATTTVTSTSTAASQAPSALVAASSSGSIYASSETSSVSIPSAAPKMPSEITGKTVEEIIKEWNAELQERTGKFRKQASAIAEWDKRILQNRDVLLRLEIEVAKVVEMQARLERQLELIETHQQEVDKALQSIEEEAERFIRTDLHEQAEFIERELEQMTKQIKSIIQNLNSNQGGELAAVDGMTPLDVVWILNNQLSSLMWIDEKAEEFSSRIQKLAGQGSAAEHELMGPKFWLS</sequence>
<dbReference type="Pfam" id="PF05064">
    <property type="entry name" value="Nsp1_C"/>
    <property type="match status" value="1"/>
</dbReference>
<dbReference type="SUPFAM" id="SSF52200">
    <property type="entry name" value="Toll/Interleukin receptor TIR domain"/>
    <property type="match status" value="1"/>
</dbReference>
<keyword evidence="2" id="KW-0813">Transport</keyword>
<dbReference type="Gene3D" id="1.20.5.170">
    <property type="match status" value="1"/>
</dbReference>
<evidence type="ECO:0000256" key="2">
    <source>
        <dbReference type="ARBA" id="ARBA00022448"/>
    </source>
</evidence>
<keyword evidence="3" id="KW-0653">Protein transport</keyword>
<dbReference type="Proteomes" id="UP000197138">
    <property type="component" value="Unassembled WGS sequence"/>
</dbReference>
<dbReference type="GO" id="GO:0005635">
    <property type="term" value="C:nuclear envelope"/>
    <property type="evidence" value="ECO:0007669"/>
    <property type="project" value="UniProtKB-ARBA"/>
</dbReference>
<dbReference type="PRINTS" id="PR00364">
    <property type="entry name" value="DISEASERSIST"/>
</dbReference>
<dbReference type="InterPro" id="IPR000157">
    <property type="entry name" value="TIR_dom"/>
</dbReference>
<dbReference type="FunFam" id="1.20.5.170:FF:000040">
    <property type="entry name" value="Nuclear pore glycoprotein p62"/>
    <property type="match status" value="1"/>
</dbReference>
<proteinExistence type="inferred from homology"/>
<organism evidence="8 9">
    <name type="scientific">Punica granatum</name>
    <name type="common">Pomegranate</name>
    <dbReference type="NCBI Taxonomy" id="22663"/>
    <lineage>
        <taxon>Eukaryota</taxon>
        <taxon>Viridiplantae</taxon>
        <taxon>Streptophyta</taxon>
        <taxon>Embryophyta</taxon>
        <taxon>Tracheophyta</taxon>
        <taxon>Spermatophyta</taxon>
        <taxon>Magnoliopsida</taxon>
        <taxon>eudicotyledons</taxon>
        <taxon>Gunneridae</taxon>
        <taxon>Pentapetalae</taxon>
        <taxon>rosids</taxon>
        <taxon>malvids</taxon>
        <taxon>Myrtales</taxon>
        <taxon>Lythraceae</taxon>
        <taxon>Punica</taxon>
    </lineage>
</organism>
<dbReference type="GO" id="GO:0007165">
    <property type="term" value="P:signal transduction"/>
    <property type="evidence" value="ECO:0007669"/>
    <property type="project" value="InterPro"/>
</dbReference>
<dbReference type="Gene3D" id="3.40.50.10140">
    <property type="entry name" value="Toll/interleukin-1 receptor homology (TIR) domain"/>
    <property type="match status" value="1"/>
</dbReference>
<dbReference type="Gene3D" id="3.40.50.300">
    <property type="entry name" value="P-loop containing nucleotide triphosphate hydrolases"/>
    <property type="match status" value="1"/>
</dbReference>
<name>A0A218XAH4_PUNGR</name>
<feature type="domain" description="TIR" evidence="7">
    <location>
        <begin position="44"/>
        <end position="215"/>
    </location>
</feature>
<evidence type="ECO:0000256" key="6">
    <source>
        <dbReference type="SAM" id="MobiDB-lite"/>
    </source>
</evidence>
<dbReference type="InterPro" id="IPR007758">
    <property type="entry name" value="Nucleoporin_NSP1_C"/>
</dbReference>
<protein>
    <recommendedName>
        <fullName evidence="7">TIR domain-containing protein</fullName>
    </recommendedName>
</protein>
<comment type="similarity">
    <text evidence="1">Belongs to the nucleoporin NSP1/NUP62 family.</text>
</comment>
<feature type="compositionally biased region" description="Low complexity" evidence="6">
    <location>
        <begin position="30"/>
        <end position="42"/>
    </location>
</feature>
<dbReference type="GO" id="GO:0015031">
    <property type="term" value="P:protein transport"/>
    <property type="evidence" value="ECO:0007669"/>
    <property type="project" value="UniProtKB-KW"/>
</dbReference>
<comment type="caution">
    <text evidence="8">The sequence shown here is derived from an EMBL/GenBank/DDBJ whole genome shotgun (WGS) entry which is preliminary data.</text>
</comment>
<dbReference type="Pfam" id="PF01582">
    <property type="entry name" value="TIR"/>
    <property type="match status" value="1"/>
</dbReference>
<dbReference type="GO" id="GO:0006952">
    <property type="term" value="P:defense response"/>
    <property type="evidence" value="ECO:0007669"/>
    <property type="project" value="InterPro"/>
</dbReference>
<dbReference type="FunFam" id="3.40.50.10140:FF:000007">
    <property type="entry name" value="Disease resistance protein (TIR-NBS-LRR class)"/>
    <property type="match status" value="1"/>
</dbReference>
<reference evidence="9" key="1">
    <citation type="journal article" date="2017" name="Plant J.">
        <title>The pomegranate (Punica granatum L.) genome and the genomics of punicalagin biosynthesis.</title>
        <authorList>
            <person name="Qin G."/>
            <person name="Xu C."/>
            <person name="Ming R."/>
            <person name="Tang H."/>
            <person name="Guyot R."/>
            <person name="Kramer E.M."/>
            <person name="Hu Y."/>
            <person name="Yi X."/>
            <person name="Qi Y."/>
            <person name="Xu X."/>
            <person name="Gao Z."/>
            <person name="Pan H."/>
            <person name="Jian J."/>
            <person name="Tian Y."/>
            <person name="Yue Z."/>
            <person name="Xu Y."/>
        </authorList>
    </citation>
    <scope>NUCLEOTIDE SEQUENCE [LARGE SCALE GENOMIC DNA]</scope>
    <source>
        <strain evidence="9">cv. Dabenzi</strain>
    </source>
</reference>
<dbReference type="Pfam" id="PF00931">
    <property type="entry name" value="NB-ARC"/>
    <property type="match status" value="1"/>
</dbReference>
<evidence type="ECO:0000256" key="3">
    <source>
        <dbReference type="ARBA" id="ARBA00022927"/>
    </source>
</evidence>
<evidence type="ECO:0000256" key="4">
    <source>
        <dbReference type="ARBA" id="ARBA00023027"/>
    </source>
</evidence>
<gene>
    <name evidence="8" type="ORF">CDL15_Pgr027141</name>
</gene>
<dbReference type="PANTHER" id="PTHR11017:SF570">
    <property type="entry name" value="DISEASE RESISTANCE PROTEIN (TIR-NBS CLASS)-RELATED"/>
    <property type="match status" value="1"/>
</dbReference>
<keyword evidence="4" id="KW-0520">NAD</keyword>
<evidence type="ECO:0000256" key="5">
    <source>
        <dbReference type="SAM" id="Coils"/>
    </source>
</evidence>
<evidence type="ECO:0000313" key="8">
    <source>
        <dbReference type="EMBL" id="OWM81943.1"/>
    </source>
</evidence>
<dbReference type="InterPro" id="IPR002182">
    <property type="entry name" value="NB-ARC"/>
</dbReference>
<dbReference type="InterPro" id="IPR035897">
    <property type="entry name" value="Toll_tir_struct_dom_sf"/>
</dbReference>
<dbReference type="AlphaFoldDB" id="A0A218XAH4"/>
<dbReference type="PROSITE" id="PS50104">
    <property type="entry name" value="TIR"/>
    <property type="match status" value="1"/>
</dbReference>
<keyword evidence="5" id="KW-0175">Coiled coil</keyword>
<dbReference type="GO" id="GO:0043531">
    <property type="term" value="F:ADP binding"/>
    <property type="evidence" value="ECO:0007669"/>
    <property type="project" value="InterPro"/>
</dbReference>
<dbReference type="PANTHER" id="PTHR11017">
    <property type="entry name" value="LEUCINE-RICH REPEAT-CONTAINING PROTEIN"/>
    <property type="match status" value="1"/>
</dbReference>
<feature type="coiled-coil region" evidence="5">
    <location>
        <begin position="499"/>
        <end position="573"/>
    </location>
</feature>
<dbReference type="InterPro" id="IPR044974">
    <property type="entry name" value="Disease_R_plants"/>
</dbReference>
<evidence type="ECO:0000256" key="1">
    <source>
        <dbReference type="ARBA" id="ARBA00005911"/>
    </source>
</evidence>
<accession>A0A218XAH4</accession>
<dbReference type="SUPFAM" id="SSF52540">
    <property type="entry name" value="P-loop containing nucleoside triphosphate hydrolases"/>
    <property type="match status" value="1"/>
</dbReference>
<dbReference type="SMART" id="SM00255">
    <property type="entry name" value="TIR"/>
    <property type="match status" value="1"/>
</dbReference>
<dbReference type="InterPro" id="IPR027417">
    <property type="entry name" value="P-loop_NTPase"/>
</dbReference>